<sequence length="126" mass="13824">MESISMSHSQRERAWIPAAHSPGRWWTRPGRCDGRHSPHAGWKGVNESLWAQSARPHYTCGTSSKKKSPVQPGLTGRGSGPVVKLCEGRLGWVRGRVYPEITRPQCKVANSPGLARSLPESASISR</sequence>
<dbReference type="AlphaFoldDB" id="A0A9D4ANN7"/>
<name>A0A9D4ANN7_9SAUR</name>
<evidence type="ECO:0000256" key="1">
    <source>
        <dbReference type="SAM" id="MobiDB-lite"/>
    </source>
</evidence>
<evidence type="ECO:0000313" key="3">
    <source>
        <dbReference type="Proteomes" id="UP000827986"/>
    </source>
</evidence>
<proteinExistence type="predicted"/>
<accession>A0A9D4ANN7</accession>
<comment type="caution">
    <text evidence="2">The sequence shown here is derived from an EMBL/GenBank/DDBJ whole genome shotgun (WGS) entry which is preliminary data.</text>
</comment>
<reference evidence="2" key="1">
    <citation type="submission" date="2021-09" db="EMBL/GenBank/DDBJ databases">
        <title>The genome of Mauremys mutica provides insights into the evolution of semi-aquatic lifestyle.</title>
        <authorList>
            <person name="Gong S."/>
            <person name="Gao Y."/>
        </authorList>
    </citation>
    <scope>NUCLEOTIDE SEQUENCE</scope>
    <source>
        <strain evidence="2">MM-2020</strain>
        <tissue evidence="2">Muscle</tissue>
    </source>
</reference>
<protein>
    <submittedName>
        <fullName evidence="2">Uncharacterized protein</fullName>
    </submittedName>
</protein>
<feature type="region of interest" description="Disordered" evidence="1">
    <location>
        <begin position="56"/>
        <end position="80"/>
    </location>
</feature>
<gene>
    <name evidence="2" type="ORF">KIL84_000662</name>
</gene>
<dbReference type="Proteomes" id="UP000827986">
    <property type="component" value="Unassembled WGS sequence"/>
</dbReference>
<keyword evidence="3" id="KW-1185">Reference proteome</keyword>
<evidence type="ECO:0000313" key="2">
    <source>
        <dbReference type="EMBL" id="KAH1169677.1"/>
    </source>
</evidence>
<dbReference type="EMBL" id="JAHDVG010000484">
    <property type="protein sequence ID" value="KAH1169677.1"/>
    <property type="molecule type" value="Genomic_DNA"/>
</dbReference>
<organism evidence="2 3">
    <name type="scientific">Mauremys mutica</name>
    <name type="common">yellowpond turtle</name>
    <dbReference type="NCBI Taxonomy" id="74926"/>
    <lineage>
        <taxon>Eukaryota</taxon>
        <taxon>Metazoa</taxon>
        <taxon>Chordata</taxon>
        <taxon>Craniata</taxon>
        <taxon>Vertebrata</taxon>
        <taxon>Euteleostomi</taxon>
        <taxon>Archelosauria</taxon>
        <taxon>Testudinata</taxon>
        <taxon>Testudines</taxon>
        <taxon>Cryptodira</taxon>
        <taxon>Durocryptodira</taxon>
        <taxon>Testudinoidea</taxon>
        <taxon>Geoemydidae</taxon>
        <taxon>Geoemydinae</taxon>
        <taxon>Mauremys</taxon>
    </lineage>
</organism>